<proteinExistence type="predicted"/>
<dbReference type="Gene3D" id="3.40.50.300">
    <property type="entry name" value="P-loop containing nucleotide triphosphate hydrolases"/>
    <property type="match status" value="1"/>
</dbReference>
<dbReference type="CDD" id="cd00267">
    <property type="entry name" value="ABC_ATPase"/>
    <property type="match status" value="1"/>
</dbReference>
<reference evidence="1 2" key="1">
    <citation type="submission" date="2020-06" db="EMBL/GenBank/DDBJ databases">
        <title>Anaerococcus sp. nov., isolated form swine feces.</title>
        <authorList>
            <person name="Yu S."/>
        </authorList>
    </citation>
    <scope>NUCLEOTIDE SEQUENCE [LARGE SCALE GENOMIC DNA]</scope>
    <source>
        <strain evidence="1 2">AGMB00486</strain>
    </source>
</reference>
<dbReference type="Proteomes" id="UP000540919">
    <property type="component" value="Unassembled WGS sequence"/>
</dbReference>
<protein>
    <recommendedName>
        <fullName evidence="3">ATP-binding cassette domain-containing protein</fullName>
    </recommendedName>
</protein>
<sequence>MDLTQIDILYKDIVYIPSEPIISQYGILNKVYNGSSGQKKLAQLELVSKTRRSAYIFDEPTNFLDEKVKIHVLNLIESLLEKDAIVIIISHDNIFKENGNYNVINLSK</sequence>
<dbReference type="EMBL" id="JABVBA010000003">
    <property type="protein sequence ID" value="NVF11194.1"/>
    <property type="molecule type" value="Genomic_DNA"/>
</dbReference>
<name>A0ABX2N937_9FIRM</name>
<dbReference type="SUPFAM" id="SSF52540">
    <property type="entry name" value="P-loop containing nucleoside triphosphate hydrolases"/>
    <property type="match status" value="1"/>
</dbReference>
<gene>
    <name evidence="1" type="ORF">HV819_04200</name>
</gene>
<dbReference type="InterPro" id="IPR027417">
    <property type="entry name" value="P-loop_NTPase"/>
</dbReference>
<evidence type="ECO:0000313" key="1">
    <source>
        <dbReference type="EMBL" id="NVF11194.1"/>
    </source>
</evidence>
<accession>A0ABX2N937</accession>
<evidence type="ECO:0000313" key="2">
    <source>
        <dbReference type="Proteomes" id="UP000540919"/>
    </source>
</evidence>
<comment type="caution">
    <text evidence="1">The sequence shown here is derived from an EMBL/GenBank/DDBJ whole genome shotgun (WGS) entry which is preliminary data.</text>
</comment>
<organism evidence="1 2">
    <name type="scientific">Anaerococcus faecalis</name>
    <dbReference type="NCBI Taxonomy" id="2742993"/>
    <lineage>
        <taxon>Bacteria</taxon>
        <taxon>Bacillati</taxon>
        <taxon>Bacillota</taxon>
        <taxon>Tissierellia</taxon>
        <taxon>Tissierellales</taxon>
        <taxon>Peptoniphilaceae</taxon>
        <taxon>Anaerococcus</taxon>
    </lineage>
</organism>
<dbReference type="RefSeq" id="WP_176269596.1">
    <property type="nucleotide sequence ID" value="NZ_JABVBA010000003.1"/>
</dbReference>
<evidence type="ECO:0008006" key="3">
    <source>
        <dbReference type="Google" id="ProtNLM"/>
    </source>
</evidence>
<keyword evidence="2" id="KW-1185">Reference proteome</keyword>